<evidence type="ECO:0000256" key="1">
    <source>
        <dbReference type="ARBA" id="ARBA00006432"/>
    </source>
</evidence>
<dbReference type="Pfam" id="PF13193">
    <property type="entry name" value="AMP-binding_C"/>
    <property type="match status" value="1"/>
</dbReference>
<comment type="similarity">
    <text evidence="1">Belongs to the ATP-dependent AMP-binding enzyme family.</text>
</comment>
<dbReference type="InterPro" id="IPR025110">
    <property type="entry name" value="AMP-bd_C"/>
</dbReference>
<evidence type="ECO:0000256" key="4">
    <source>
        <dbReference type="ARBA" id="ARBA00022840"/>
    </source>
</evidence>
<evidence type="ECO:0000256" key="2">
    <source>
        <dbReference type="ARBA" id="ARBA00022598"/>
    </source>
</evidence>
<feature type="domain" description="AMP-dependent synthetase/ligase" evidence="5">
    <location>
        <begin position="40"/>
        <end position="404"/>
    </location>
</feature>
<dbReference type="InterPro" id="IPR042099">
    <property type="entry name" value="ANL_N_sf"/>
</dbReference>
<dbReference type="SUPFAM" id="SSF56801">
    <property type="entry name" value="Acetyl-CoA synthetase-like"/>
    <property type="match status" value="1"/>
</dbReference>
<proteinExistence type="inferred from homology"/>
<dbReference type="Proteomes" id="UP000318509">
    <property type="component" value="Unassembled WGS sequence"/>
</dbReference>
<gene>
    <name evidence="7" type="ORF">E6H00_09750</name>
</gene>
<dbReference type="PANTHER" id="PTHR43605:SF10">
    <property type="entry name" value="ACYL-COA SYNTHETASE MEDIUM CHAIN FAMILY MEMBER 3"/>
    <property type="match status" value="1"/>
</dbReference>
<dbReference type="PROSITE" id="PS00455">
    <property type="entry name" value="AMP_BINDING"/>
    <property type="match status" value="1"/>
</dbReference>
<dbReference type="AlphaFoldDB" id="A0A537K124"/>
<evidence type="ECO:0000259" key="6">
    <source>
        <dbReference type="Pfam" id="PF13193"/>
    </source>
</evidence>
<dbReference type="GO" id="GO:0006633">
    <property type="term" value="P:fatty acid biosynthetic process"/>
    <property type="evidence" value="ECO:0007669"/>
    <property type="project" value="TreeGrafter"/>
</dbReference>
<evidence type="ECO:0000259" key="5">
    <source>
        <dbReference type="Pfam" id="PF00501"/>
    </source>
</evidence>
<evidence type="ECO:0000313" key="8">
    <source>
        <dbReference type="Proteomes" id="UP000318509"/>
    </source>
</evidence>
<dbReference type="InterPro" id="IPR000873">
    <property type="entry name" value="AMP-dep_synth/lig_dom"/>
</dbReference>
<dbReference type="PANTHER" id="PTHR43605">
    <property type="entry name" value="ACYL-COENZYME A SYNTHETASE"/>
    <property type="match status" value="1"/>
</dbReference>
<dbReference type="GO" id="GO:0004321">
    <property type="term" value="F:fatty-acyl-CoA synthase activity"/>
    <property type="evidence" value="ECO:0007669"/>
    <property type="project" value="TreeGrafter"/>
</dbReference>
<accession>A0A537K124</accession>
<dbReference type="GO" id="GO:0006637">
    <property type="term" value="P:acyl-CoA metabolic process"/>
    <property type="evidence" value="ECO:0007669"/>
    <property type="project" value="TreeGrafter"/>
</dbReference>
<dbReference type="InterPro" id="IPR020845">
    <property type="entry name" value="AMP-binding_CS"/>
</dbReference>
<sequence length="558" mass="61032">MELVRFDHRPFDELYAAFRWRIPAVYNIGVDVCDKWASDAGRLALLDVTAGEGTPYTFADLARRSNRWANALRALGVGRGDRLAIVLPQRPEVPLAHIAAYKLGAIAVPLSVLFGDDSLEFRLRDSGAQTVVFDGLTAARLDRIRPRLPDLRRLIAVDEAALDVPGALASAALEERAADAYTPVETHPHDPAQIMYTSGTTGPPKGAVLPHAALIGHLPAFVLFNNLAPRPGDRLWSPADWAWIGGLFNVLWAGWHYGIPVVAFRQPKFDPERAFWVLERHQIRNTFLFPTALKLMRQAHARGPRAGVRLRAVYSAGEPVGEELIAWGREALGVTINEFFGQTEMNLVAGNCAALLAVRPGSFGRPYPGHQVEVLDEEGQPAPPGTVGEVAVRRPDPVMFLEYWNNPEATRQKFAGDWAVMGDLAVKDADGYLWFKARKDDMIKSGGYRIGPGEVEECLLRHPAVAMAAVVGIPDPERGQVVKAFVRLAAGAAPPGGPAGRPVARLTAELQQMVKDRVGFHAYPRSIEFVDELPLTTTGKVQRFVLRERGSPPGQANP</sequence>
<keyword evidence="2" id="KW-0436">Ligase</keyword>
<dbReference type="GO" id="GO:0016405">
    <property type="term" value="F:CoA-ligase activity"/>
    <property type="evidence" value="ECO:0007669"/>
    <property type="project" value="UniProtKB-ARBA"/>
</dbReference>
<dbReference type="Pfam" id="PF00501">
    <property type="entry name" value="AMP-binding"/>
    <property type="match status" value="1"/>
</dbReference>
<dbReference type="GO" id="GO:0005524">
    <property type="term" value="F:ATP binding"/>
    <property type="evidence" value="ECO:0007669"/>
    <property type="project" value="UniProtKB-KW"/>
</dbReference>
<dbReference type="InterPro" id="IPR045851">
    <property type="entry name" value="AMP-bd_C_sf"/>
</dbReference>
<name>A0A537K124_9BACT</name>
<dbReference type="EMBL" id="VBAK01000123">
    <property type="protein sequence ID" value="TMI89477.1"/>
    <property type="molecule type" value="Genomic_DNA"/>
</dbReference>
<keyword evidence="4" id="KW-0067">ATP-binding</keyword>
<dbReference type="Gene3D" id="3.30.300.30">
    <property type="match status" value="1"/>
</dbReference>
<dbReference type="InterPro" id="IPR051087">
    <property type="entry name" value="Mitochondrial_ACSM"/>
</dbReference>
<reference evidence="7 8" key="1">
    <citation type="journal article" date="2019" name="Nat. Microbiol.">
        <title>Mediterranean grassland soil C-N compound turnover is dependent on rainfall and depth, and is mediated by genomically divergent microorganisms.</title>
        <authorList>
            <person name="Diamond S."/>
            <person name="Andeer P.F."/>
            <person name="Li Z."/>
            <person name="Crits-Christoph A."/>
            <person name="Burstein D."/>
            <person name="Anantharaman K."/>
            <person name="Lane K.R."/>
            <person name="Thomas B.C."/>
            <person name="Pan C."/>
            <person name="Northen T.R."/>
            <person name="Banfield J.F."/>
        </authorList>
    </citation>
    <scope>NUCLEOTIDE SEQUENCE [LARGE SCALE GENOMIC DNA]</scope>
    <source>
        <strain evidence="7">NP_3</strain>
    </source>
</reference>
<dbReference type="Gene3D" id="3.40.50.12780">
    <property type="entry name" value="N-terminal domain of ligase-like"/>
    <property type="match status" value="1"/>
</dbReference>
<feature type="domain" description="AMP-binding enzyme C-terminal" evidence="6">
    <location>
        <begin position="454"/>
        <end position="540"/>
    </location>
</feature>
<keyword evidence="3" id="KW-0547">Nucleotide-binding</keyword>
<comment type="caution">
    <text evidence="7">The sequence shown here is derived from an EMBL/GenBank/DDBJ whole genome shotgun (WGS) entry which is preliminary data.</text>
</comment>
<dbReference type="GO" id="GO:0015645">
    <property type="term" value="F:fatty acid ligase activity"/>
    <property type="evidence" value="ECO:0007669"/>
    <property type="project" value="TreeGrafter"/>
</dbReference>
<evidence type="ECO:0000256" key="3">
    <source>
        <dbReference type="ARBA" id="ARBA00022741"/>
    </source>
</evidence>
<organism evidence="7 8">
    <name type="scientific">Candidatus Segetimicrobium genomatis</name>
    <dbReference type="NCBI Taxonomy" id="2569760"/>
    <lineage>
        <taxon>Bacteria</taxon>
        <taxon>Bacillati</taxon>
        <taxon>Candidatus Sysuimicrobiota</taxon>
        <taxon>Candidatus Sysuimicrobiia</taxon>
        <taxon>Candidatus Sysuimicrobiales</taxon>
        <taxon>Candidatus Segetimicrobiaceae</taxon>
        <taxon>Candidatus Segetimicrobium</taxon>
    </lineage>
</organism>
<evidence type="ECO:0000313" key="7">
    <source>
        <dbReference type="EMBL" id="TMI89477.1"/>
    </source>
</evidence>
<protein>
    <submittedName>
        <fullName evidence="7">AMP-dependent synthetase</fullName>
    </submittedName>
</protein>